<evidence type="ECO:0000256" key="3">
    <source>
        <dbReference type="ARBA" id="ARBA00022679"/>
    </source>
</evidence>
<keyword evidence="6 7" id="KW-0472">Membrane</keyword>
<feature type="transmembrane region" description="Helical" evidence="7">
    <location>
        <begin position="107"/>
        <end position="126"/>
    </location>
</feature>
<keyword evidence="4 7" id="KW-0812">Transmembrane</keyword>
<name>A0ABS6MVW1_9GAMM</name>
<comment type="similarity">
    <text evidence="2">Belongs to the bacterial sugar transferase family.</text>
</comment>
<comment type="subcellular location">
    <subcellularLocation>
        <location evidence="1">Membrane</location>
        <topology evidence="1">Multi-pass membrane protein</topology>
    </subcellularLocation>
</comment>
<reference evidence="9 10" key="1">
    <citation type="submission" date="2021-06" db="EMBL/GenBank/DDBJ databases">
        <title>Differences between aerobic and microaerobic xylene degrading microbial communities.</title>
        <authorList>
            <person name="Banerjee S."/>
            <person name="Tancsics A."/>
        </authorList>
    </citation>
    <scope>NUCLEOTIDE SEQUENCE [LARGE SCALE GENOMIC DNA]</scope>
    <source>
        <strain evidence="9 10">MAP12</strain>
    </source>
</reference>
<evidence type="ECO:0000259" key="8">
    <source>
        <dbReference type="Pfam" id="PF02397"/>
    </source>
</evidence>
<dbReference type="NCBIfam" id="TIGR03023">
    <property type="entry name" value="WcaJ_sugtrans"/>
    <property type="match status" value="1"/>
</dbReference>
<keyword evidence="3 9" id="KW-0808">Transferase</keyword>
<dbReference type="NCBIfam" id="TIGR03025">
    <property type="entry name" value="EPS_sugtrans"/>
    <property type="match status" value="1"/>
</dbReference>
<evidence type="ECO:0000256" key="5">
    <source>
        <dbReference type="ARBA" id="ARBA00022989"/>
    </source>
</evidence>
<protein>
    <submittedName>
        <fullName evidence="9">Undecaprenyl-phosphate glucose phosphotransferase</fullName>
        <ecNumber evidence="9">2.7.8.31</ecNumber>
    </submittedName>
</protein>
<dbReference type="EC" id="2.7.8.31" evidence="9"/>
<feature type="transmembrane region" description="Helical" evidence="7">
    <location>
        <begin position="138"/>
        <end position="155"/>
    </location>
</feature>
<evidence type="ECO:0000256" key="1">
    <source>
        <dbReference type="ARBA" id="ARBA00004141"/>
    </source>
</evidence>
<dbReference type="InterPro" id="IPR017475">
    <property type="entry name" value="EPS_sugar_tfrase"/>
</dbReference>
<feature type="transmembrane region" description="Helical" evidence="7">
    <location>
        <begin position="75"/>
        <end position="95"/>
    </location>
</feature>
<dbReference type="EMBL" id="JAHRGL010000019">
    <property type="protein sequence ID" value="MBV2132953.1"/>
    <property type="molecule type" value="Genomic_DNA"/>
</dbReference>
<dbReference type="Pfam" id="PF02397">
    <property type="entry name" value="Bac_transf"/>
    <property type="match status" value="1"/>
</dbReference>
<gene>
    <name evidence="9" type="ORF">KRX52_09080</name>
</gene>
<sequence length="520" mass="57459">MPKTSTAPQAKSRLAQRRVTAAHASLQYSTNTARPRPLDGGAQSRGTSALLQGKAHHVTRTPDNTLPGGRGLTFWGQWLVASSLVTLLLCALATLKTGELGTQYRVLAVFALLASVPAYALLGVYHKQHSYLTGLTRLLGGWLLLLAGLTVFAFVTKTSEMFSREVTLTWAGLGFALQAATYLPLQHVSRRYHRQLQSKRTSLIIGTGDLALELADKLVRQQHEPVVGLVASDTAELPSNSLYPILGGLEHLRALIDEYDIRRLYIALPLAEAEQIEGLYIDLLDASVDVVWIPDLASMMLLNHSVSDIGGLPAIHLNESPLTSHPTAALTKAALDRVLALLAIVAFSPLMLMIAILIKRSSPGPILFKQQRHGWNGQVIKVYKFRSMRMHADHQVKQATREDPRITPIGRFIRRTSIDELPQFINVLQGRMSLVGPRPHAVAHNDYYTGKIDAYMARHRIKPGITGLAQISGCRGETETLDKMQKRVELDLAYINNWSVWLDIKILIKTPLSLLSKDIY</sequence>
<dbReference type="InterPro" id="IPR003362">
    <property type="entry name" value="Bact_transf"/>
</dbReference>
<keyword evidence="10" id="KW-1185">Reference proteome</keyword>
<comment type="caution">
    <text evidence="9">The sequence shown here is derived from an EMBL/GenBank/DDBJ whole genome shotgun (WGS) entry which is preliminary data.</text>
</comment>
<evidence type="ECO:0000256" key="4">
    <source>
        <dbReference type="ARBA" id="ARBA00022692"/>
    </source>
</evidence>
<evidence type="ECO:0000256" key="2">
    <source>
        <dbReference type="ARBA" id="ARBA00006464"/>
    </source>
</evidence>
<organism evidence="9 10">
    <name type="scientific">Geopseudomonas aromaticivorans</name>
    <dbReference type="NCBI Taxonomy" id="2849492"/>
    <lineage>
        <taxon>Bacteria</taxon>
        <taxon>Pseudomonadati</taxon>
        <taxon>Pseudomonadota</taxon>
        <taxon>Gammaproteobacteria</taxon>
        <taxon>Pseudomonadales</taxon>
        <taxon>Pseudomonadaceae</taxon>
        <taxon>Geopseudomonas</taxon>
    </lineage>
</organism>
<dbReference type="PANTHER" id="PTHR30576:SF0">
    <property type="entry name" value="UNDECAPRENYL-PHOSPHATE N-ACETYLGALACTOSAMINYL 1-PHOSPHATE TRANSFERASE-RELATED"/>
    <property type="match status" value="1"/>
</dbReference>
<dbReference type="Proteomes" id="UP000813068">
    <property type="component" value="Unassembled WGS sequence"/>
</dbReference>
<evidence type="ECO:0000256" key="7">
    <source>
        <dbReference type="SAM" id="Phobius"/>
    </source>
</evidence>
<dbReference type="InterPro" id="IPR017473">
    <property type="entry name" value="Undecaprenyl-P_gluc_Ptfrase"/>
</dbReference>
<dbReference type="Pfam" id="PF13727">
    <property type="entry name" value="CoA_binding_3"/>
    <property type="match status" value="1"/>
</dbReference>
<evidence type="ECO:0000256" key="6">
    <source>
        <dbReference type="ARBA" id="ARBA00023136"/>
    </source>
</evidence>
<proteinExistence type="inferred from homology"/>
<evidence type="ECO:0000313" key="9">
    <source>
        <dbReference type="EMBL" id="MBV2132953.1"/>
    </source>
</evidence>
<feature type="transmembrane region" description="Helical" evidence="7">
    <location>
        <begin position="167"/>
        <end position="185"/>
    </location>
</feature>
<accession>A0ABS6MVW1</accession>
<dbReference type="PANTHER" id="PTHR30576">
    <property type="entry name" value="COLANIC BIOSYNTHESIS UDP-GLUCOSE LIPID CARRIER TRANSFERASE"/>
    <property type="match status" value="1"/>
</dbReference>
<evidence type="ECO:0000313" key="10">
    <source>
        <dbReference type="Proteomes" id="UP000813068"/>
    </source>
</evidence>
<dbReference type="GO" id="GO:0089702">
    <property type="term" value="F:undecaprenyl-phosphate glucose phosphotransferase activity"/>
    <property type="evidence" value="ECO:0007669"/>
    <property type="project" value="UniProtKB-EC"/>
</dbReference>
<feature type="transmembrane region" description="Helical" evidence="7">
    <location>
        <begin position="338"/>
        <end position="358"/>
    </location>
</feature>
<feature type="domain" description="Bacterial sugar transferase" evidence="8">
    <location>
        <begin position="332"/>
        <end position="515"/>
    </location>
</feature>
<keyword evidence="5 7" id="KW-1133">Transmembrane helix</keyword>